<feature type="chain" id="PRO_5045855641" evidence="2">
    <location>
        <begin position="34"/>
        <end position="282"/>
    </location>
</feature>
<feature type="signal peptide" evidence="2">
    <location>
        <begin position="1"/>
        <end position="33"/>
    </location>
</feature>
<dbReference type="PANTHER" id="PTHR35936">
    <property type="entry name" value="MEMBRANE-BOUND LYTIC MUREIN TRANSGLYCOSYLASE F"/>
    <property type="match status" value="1"/>
</dbReference>
<dbReference type="Pfam" id="PF00497">
    <property type="entry name" value="SBP_bac_3"/>
    <property type="match status" value="1"/>
</dbReference>
<organism evidence="4 5">
    <name type="scientific">Niveibacterium microcysteis</name>
    <dbReference type="NCBI Taxonomy" id="2811415"/>
    <lineage>
        <taxon>Bacteria</taxon>
        <taxon>Pseudomonadati</taxon>
        <taxon>Pseudomonadota</taxon>
        <taxon>Betaproteobacteria</taxon>
        <taxon>Rhodocyclales</taxon>
        <taxon>Rhodocyclaceae</taxon>
        <taxon>Niveibacterium</taxon>
    </lineage>
</organism>
<dbReference type="RefSeq" id="WP_206255410.1">
    <property type="nucleotide sequence ID" value="NZ_CP071060.1"/>
</dbReference>
<dbReference type="InterPro" id="IPR001638">
    <property type="entry name" value="Solute-binding_3/MltF_N"/>
</dbReference>
<protein>
    <submittedName>
        <fullName evidence="4">Transporter substrate-binding domain-containing protein</fullName>
    </submittedName>
</protein>
<keyword evidence="5" id="KW-1185">Reference proteome</keyword>
<accession>A0ABX7M9R0</accession>
<gene>
    <name evidence="4" type="ORF">JY500_05610</name>
</gene>
<evidence type="ECO:0000313" key="4">
    <source>
        <dbReference type="EMBL" id="QSI78119.1"/>
    </source>
</evidence>
<evidence type="ECO:0000259" key="3">
    <source>
        <dbReference type="SMART" id="SM00062"/>
    </source>
</evidence>
<proteinExistence type="predicted"/>
<evidence type="ECO:0000256" key="2">
    <source>
        <dbReference type="SAM" id="SignalP"/>
    </source>
</evidence>
<reference evidence="4 5" key="1">
    <citation type="submission" date="2021-02" db="EMBL/GenBank/DDBJ databases">
        <title>Niveibacterium changnyeongensis HC41.</title>
        <authorList>
            <person name="Kang M."/>
        </authorList>
    </citation>
    <scope>NUCLEOTIDE SEQUENCE [LARGE SCALE GENOMIC DNA]</scope>
    <source>
        <strain evidence="4 5">HC41</strain>
    </source>
</reference>
<sequence>MGDRRGQPRLTIRRYLGRLLPWLLGLAATNAIAEPLQACTRPLSVGFYAIPPYYYRGSDGAEWRGIDRDLIDELARRTGCRFEHRFESRVRIWQQLQAGSLDLSASAVQTPERDRFARFIPYTTERNLVAVRSSAPASINATTVMTDPTLTLAITRGYRYGAPFDDWIETLRAAGRATEAADEEAALRLVTIGRADAAIVRDSAWRLLARLYPAASLRRLDVGAPVIEVNLVLSRAQIGAGLYDKFNAAIASLKHDGSLRRIIDRHVSPEAAPARGNESPAP</sequence>
<dbReference type="SUPFAM" id="SSF53850">
    <property type="entry name" value="Periplasmic binding protein-like II"/>
    <property type="match status" value="1"/>
</dbReference>
<dbReference type="EMBL" id="CP071060">
    <property type="protein sequence ID" value="QSI78119.1"/>
    <property type="molecule type" value="Genomic_DNA"/>
</dbReference>
<evidence type="ECO:0000256" key="1">
    <source>
        <dbReference type="ARBA" id="ARBA00022729"/>
    </source>
</evidence>
<keyword evidence="1 2" id="KW-0732">Signal</keyword>
<dbReference type="SMART" id="SM00062">
    <property type="entry name" value="PBPb"/>
    <property type="match status" value="1"/>
</dbReference>
<feature type="domain" description="Solute-binding protein family 3/N-terminal" evidence="3">
    <location>
        <begin position="42"/>
        <end position="270"/>
    </location>
</feature>
<dbReference type="Proteomes" id="UP000663570">
    <property type="component" value="Chromosome"/>
</dbReference>
<dbReference type="Gene3D" id="3.40.190.10">
    <property type="entry name" value="Periplasmic binding protein-like II"/>
    <property type="match status" value="2"/>
</dbReference>
<dbReference type="PANTHER" id="PTHR35936:SF25">
    <property type="entry name" value="ABC TRANSPORTER SUBSTRATE-BINDING PROTEIN"/>
    <property type="match status" value="1"/>
</dbReference>
<evidence type="ECO:0000313" key="5">
    <source>
        <dbReference type="Proteomes" id="UP000663570"/>
    </source>
</evidence>
<name>A0ABX7M9R0_9RHOO</name>